<keyword evidence="1" id="KW-0732">Signal</keyword>
<dbReference type="Pfam" id="PF12975">
    <property type="entry name" value="DUF3859"/>
    <property type="match status" value="1"/>
</dbReference>
<name>A0A0M6XP38_9RHOB</name>
<organism evidence="3 4">
    <name type="scientific">Jannaschia rubra</name>
    <dbReference type="NCBI Taxonomy" id="282197"/>
    <lineage>
        <taxon>Bacteria</taxon>
        <taxon>Pseudomonadati</taxon>
        <taxon>Pseudomonadota</taxon>
        <taxon>Alphaproteobacteria</taxon>
        <taxon>Rhodobacterales</taxon>
        <taxon>Roseobacteraceae</taxon>
        <taxon>Jannaschia</taxon>
    </lineage>
</organism>
<dbReference type="STRING" id="282197.SAMN04488517_104294"/>
<reference evidence="3 4" key="1">
    <citation type="submission" date="2015-07" db="EMBL/GenBank/DDBJ databases">
        <authorList>
            <person name="Noorani M."/>
        </authorList>
    </citation>
    <scope>NUCLEOTIDE SEQUENCE [LARGE SCALE GENOMIC DNA]</scope>
    <source>
        <strain evidence="3 4">CECT 5088</strain>
    </source>
</reference>
<feature type="signal peptide" evidence="1">
    <location>
        <begin position="1"/>
        <end position="20"/>
    </location>
</feature>
<sequence>MILSRAFLSLLLLSPVPAAAQVRLVGAGIVCPRESRGELVPAPGTEAGHIRRIEEGLIFDLPDRIVPTMDDLSFGFRTALKPGTPTQTVTVVVTHPPMGPRGVEREEWTDVIEPGTQSLNLFTFEEDYEKVPGPWTFAIELDGVPLVEVPFEVTEADGRGRIEQVCFQFLS</sequence>
<evidence type="ECO:0000256" key="1">
    <source>
        <dbReference type="SAM" id="SignalP"/>
    </source>
</evidence>
<protein>
    <recommendedName>
        <fullName evidence="2">DUF3859 domain-containing protein</fullName>
    </recommendedName>
</protein>
<evidence type="ECO:0000313" key="4">
    <source>
        <dbReference type="Proteomes" id="UP000048908"/>
    </source>
</evidence>
<feature type="chain" id="PRO_5005806947" description="DUF3859 domain-containing protein" evidence="1">
    <location>
        <begin position="21"/>
        <end position="171"/>
    </location>
</feature>
<dbReference type="AlphaFoldDB" id="A0A0M6XP38"/>
<evidence type="ECO:0000313" key="3">
    <source>
        <dbReference type="EMBL" id="CTQ31943.1"/>
    </source>
</evidence>
<dbReference type="Gene3D" id="2.60.40.2390">
    <property type="match status" value="1"/>
</dbReference>
<gene>
    <name evidence="3" type="ORF">JAN5088_00702</name>
</gene>
<keyword evidence="4" id="KW-1185">Reference proteome</keyword>
<dbReference type="InterPro" id="IPR024331">
    <property type="entry name" value="DUF3859"/>
</dbReference>
<accession>A0A0M6XP38</accession>
<dbReference type="Proteomes" id="UP000048908">
    <property type="component" value="Unassembled WGS sequence"/>
</dbReference>
<evidence type="ECO:0000259" key="2">
    <source>
        <dbReference type="Pfam" id="PF12975"/>
    </source>
</evidence>
<feature type="domain" description="DUF3859" evidence="2">
    <location>
        <begin position="25"/>
        <end position="153"/>
    </location>
</feature>
<dbReference type="EMBL" id="CXPG01000012">
    <property type="protein sequence ID" value="CTQ31943.1"/>
    <property type="molecule type" value="Genomic_DNA"/>
</dbReference>
<proteinExistence type="predicted"/>
<dbReference type="OrthoDB" id="7864302at2"/>
<dbReference type="RefSeq" id="WP_055681413.1">
    <property type="nucleotide sequence ID" value="NZ_CANMUL010000001.1"/>
</dbReference>